<evidence type="ECO:0000256" key="16">
    <source>
        <dbReference type="ARBA" id="ARBA00023002"/>
    </source>
</evidence>
<evidence type="ECO:0000256" key="13">
    <source>
        <dbReference type="ARBA" id="ARBA00022827"/>
    </source>
</evidence>
<dbReference type="UniPathway" id="UPA00991">
    <property type="reaction ID" value="UER00939"/>
</dbReference>
<keyword evidence="22" id="KW-1185">Reference proteome</keyword>
<evidence type="ECO:0000256" key="6">
    <source>
        <dbReference type="ARBA" id="ARBA00005466"/>
    </source>
</evidence>
<evidence type="ECO:0000256" key="14">
    <source>
        <dbReference type="ARBA" id="ARBA00022848"/>
    </source>
</evidence>
<evidence type="ECO:0000313" key="22">
    <source>
        <dbReference type="Proteomes" id="UP000694851"/>
    </source>
</evidence>
<dbReference type="GO" id="GO:0005789">
    <property type="term" value="C:endoplasmic reticulum membrane"/>
    <property type="evidence" value="ECO:0007669"/>
    <property type="project" value="UniProtKB-SubCell"/>
</dbReference>
<evidence type="ECO:0000256" key="11">
    <source>
        <dbReference type="ARBA" id="ARBA00022692"/>
    </source>
</evidence>
<keyword evidence="13" id="KW-0274">FAD</keyword>
<dbReference type="RefSeq" id="XP_019491656.1">
    <property type="nucleotide sequence ID" value="XM_019636111.1"/>
</dbReference>
<accession>A0A8B7QSM1</accession>
<keyword evidence="11 20" id="KW-0812">Transmembrane</keyword>
<evidence type="ECO:0000256" key="1">
    <source>
        <dbReference type="ARBA" id="ARBA00001974"/>
    </source>
</evidence>
<keyword evidence="9" id="KW-0285">Flavoprotein</keyword>
<dbReference type="SUPFAM" id="SSF56176">
    <property type="entry name" value="FAD-binding/transporter-associated domain-like"/>
    <property type="match status" value="1"/>
</dbReference>
<dbReference type="InterPro" id="IPR006093">
    <property type="entry name" value="Oxy_OxRdtase_FAD_BS"/>
</dbReference>
<dbReference type="FunFam" id="3.30.43.10:FF:000014">
    <property type="entry name" value="L-gulonolactone oxidase"/>
    <property type="match status" value="1"/>
</dbReference>
<dbReference type="OrthoDB" id="610608at2759"/>
<dbReference type="PROSITE" id="PS00862">
    <property type="entry name" value="OX2_COVAL_FAD"/>
    <property type="match status" value="1"/>
</dbReference>
<dbReference type="Gene3D" id="1.10.45.10">
    <property type="entry name" value="Vanillyl-alcohol Oxidase, Chain A, domain 4"/>
    <property type="match status" value="1"/>
</dbReference>
<dbReference type="InterPro" id="IPR016171">
    <property type="entry name" value="Vanillyl_alc_oxidase_C-sub2"/>
</dbReference>
<dbReference type="FunFam" id="1.10.45.10:FF:000004">
    <property type="entry name" value="L-gulonolactone oxidase"/>
    <property type="match status" value="1"/>
</dbReference>
<protein>
    <recommendedName>
        <fullName evidence="8">L-gulonolactone oxidase</fullName>
        <ecNumber evidence="7">1.1.3.8</ecNumber>
    </recommendedName>
    <alternativeName>
        <fullName evidence="18">L-gulono-gamma-lactone oxidase</fullName>
    </alternativeName>
</protein>
<keyword evidence="16" id="KW-0560">Oxidoreductase</keyword>
<evidence type="ECO:0000256" key="9">
    <source>
        <dbReference type="ARBA" id="ARBA00022630"/>
    </source>
</evidence>
<keyword evidence="10" id="KW-0060">Ascorbate biosynthesis</keyword>
<dbReference type="InterPro" id="IPR016167">
    <property type="entry name" value="FAD-bd_PCMH_sub1"/>
</dbReference>
<name>A0A8B7QSM1_HIPAR</name>
<dbReference type="PIRSF" id="PIRSF000136">
    <property type="entry name" value="LGO_GLO"/>
    <property type="match status" value="1"/>
</dbReference>
<dbReference type="Proteomes" id="UP000694851">
    <property type="component" value="Unplaced"/>
</dbReference>
<dbReference type="PANTHER" id="PTHR43762:SF8">
    <property type="entry name" value="L-GULONOLACTONE OXIDASE"/>
    <property type="match status" value="1"/>
</dbReference>
<evidence type="ECO:0000256" key="18">
    <source>
        <dbReference type="ARBA" id="ARBA00031326"/>
    </source>
</evidence>
<evidence type="ECO:0000256" key="12">
    <source>
        <dbReference type="ARBA" id="ARBA00022824"/>
    </source>
</evidence>
<evidence type="ECO:0000256" key="7">
    <source>
        <dbReference type="ARBA" id="ARBA00013121"/>
    </source>
</evidence>
<dbReference type="PANTHER" id="PTHR43762">
    <property type="entry name" value="L-GULONOLACTONE OXIDASE"/>
    <property type="match status" value="1"/>
</dbReference>
<organism evidence="22 23">
    <name type="scientific">Hipposideros armiger</name>
    <name type="common">Great Himalayan leaf-nosed bat</name>
    <dbReference type="NCBI Taxonomy" id="186990"/>
    <lineage>
        <taxon>Eukaryota</taxon>
        <taxon>Metazoa</taxon>
        <taxon>Chordata</taxon>
        <taxon>Craniata</taxon>
        <taxon>Vertebrata</taxon>
        <taxon>Euteleostomi</taxon>
        <taxon>Mammalia</taxon>
        <taxon>Eutheria</taxon>
        <taxon>Laurasiatheria</taxon>
        <taxon>Chiroptera</taxon>
        <taxon>Yinpterochiroptera</taxon>
        <taxon>Rhinolophoidea</taxon>
        <taxon>Hipposideridae</taxon>
        <taxon>Hipposideros</taxon>
    </lineage>
</organism>
<gene>
    <name evidence="23" type="primary">LOC109379502</name>
</gene>
<dbReference type="GO" id="GO:0003885">
    <property type="term" value="F:D-arabinono-1,4-lactone oxidase activity"/>
    <property type="evidence" value="ECO:0007669"/>
    <property type="project" value="InterPro"/>
</dbReference>
<dbReference type="GO" id="GO:0071949">
    <property type="term" value="F:FAD binding"/>
    <property type="evidence" value="ECO:0007669"/>
    <property type="project" value="InterPro"/>
</dbReference>
<evidence type="ECO:0000256" key="17">
    <source>
        <dbReference type="ARBA" id="ARBA00023136"/>
    </source>
</evidence>
<evidence type="ECO:0000256" key="3">
    <source>
        <dbReference type="ARBA" id="ARBA00004111"/>
    </source>
</evidence>
<comment type="catalytic activity">
    <reaction evidence="19">
        <text>L-gulono-1,4-lactone + O2 = L-ascorbate + H2O2 + H(+)</text>
        <dbReference type="Rhea" id="RHEA:32363"/>
        <dbReference type="ChEBI" id="CHEBI:15378"/>
        <dbReference type="ChEBI" id="CHEBI:15379"/>
        <dbReference type="ChEBI" id="CHEBI:16240"/>
        <dbReference type="ChEBI" id="CHEBI:17587"/>
        <dbReference type="ChEBI" id="CHEBI:38290"/>
        <dbReference type="EC" id="1.1.3.8"/>
    </reaction>
</comment>
<dbReference type="EC" id="1.1.3.8" evidence="7"/>
<comment type="function">
    <text evidence="2">Oxidizes L-gulono-1,4-lactone to hydrogen peroxide and L-xylo-hexulonolactone which spontaneously isomerizes to L-ascorbate.</text>
</comment>
<evidence type="ECO:0000256" key="2">
    <source>
        <dbReference type="ARBA" id="ARBA00003303"/>
    </source>
</evidence>
<dbReference type="GO" id="GO:0019853">
    <property type="term" value="P:L-ascorbic acid biosynthetic process"/>
    <property type="evidence" value="ECO:0007669"/>
    <property type="project" value="UniProtKB-KW"/>
</dbReference>
<proteinExistence type="inferred from homology"/>
<keyword evidence="12" id="KW-0256">Endoplasmic reticulum</keyword>
<evidence type="ECO:0000256" key="10">
    <source>
        <dbReference type="ARBA" id="ARBA00022644"/>
    </source>
</evidence>
<evidence type="ECO:0000256" key="5">
    <source>
        <dbReference type="ARBA" id="ARBA00004764"/>
    </source>
</evidence>
<feature type="domain" description="FAD-binding PCMH-type" evidence="21">
    <location>
        <begin position="17"/>
        <end position="207"/>
    </location>
</feature>
<dbReference type="InterPro" id="IPR016166">
    <property type="entry name" value="FAD-bd_PCMH"/>
</dbReference>
<dbReference type="Gene3D" id="3.30.43.10">
    <property type="entry name" value="Uridine Diphospho-n-acetylenolpyruvylglucosamine Reductase, domain 2"/>
    <property type="match status" value="1"/>
</dbReference>
<dbReference type="InterPro" id="IPR010031">
    <property type="entry name" value="FAD_lactone_oxidase-like"/>
</dbReference>
<comment type="pathway">
    <text evidence="5">Cofactor biosynthesis; L-ascorbate biosynthesis via UDP-alpha-D-glucuronate pathway; L-ascorbate from UDP-alpha-D-glucuronate: step 4/4.</text>
</comment>
<dbReference type="InterPro" id="IPR036318">
    <property type="entry name" value="FAD-bd_PCMH-like_sf"/>
</dbReference>
<evidence type="ECO:0000313" key="23">
    <source>
        <dbReference type="RefSeq" id="XP_019491656.1"/>
    </source>
</evidence>
<sequence length="322" mass="36643">MVHGYKGVTFQNWAKTYGCCPEMYYQPTSVEEIREVLALARQQNKRVKVVGGGHSPSDIACTDGFMIHMGKMNRVLQVDTEKKQVTVEAGILLADLNPQLDKHGLALSNLGAVSDVTAAGVIGSGTHNTGLKHGILSTQVLDNLDSHLKKSEYFRFLWFPHSENVSVIYQDHTNKPPSSSANWFWDYAVGFYLLEFLLWISTFLPGLVGWINCFFFWLLFARKKESSNLSYKIFTYECRFKQHVQDWAIPRHMDTGVPVCSPTEMPAPGNEACCIWLLPQAHNCTRKDFEKMYPAFPKFCAIREKLDPTGMFLNAYLEKVFY</sequence>
<evidence type="ECO:0000256" key="4">
    <source>
        <dbReference type="ARBA" id="ARBA00004389"/>
    </source>
</evidence>
<comment type="similarity">
    <text evidence="6">Belongs to the oxygen-dependent FAD-linked oxidoreductase family.</text>
</comment>
<dbReference type="Pfam" id="PF04030">
    <property type="entry name" value="ALO"/>
    <property type="match status" value="2"/>
</dbReference>
<dbReference type="KEGG" id="hai:109379502"/>
<dbReference type="GO" id="GO:0050105">
    <property type="term" value="F:L-gulonolactone oxidase activity"/>
    <property type="evidence" value="ECO:0007669"/>
    <property type="project" value="UniProtKB-EC"/>
</dbReference>
<feature type="transmembrane region" description="Helical" evidence="20">
    <location>
        <begin position="196"/>
        <end position="220"/>
    </location>
</feature>
<evidence type="ECO:0000256" key="15">
    <source>
        <dbReference type="ARBA" id="ARBA00022989"/>
    </source>
</evidence>
<evidence type="ECO:0000256" key="8">
    <source>
        <dbReference type="ARBA" id="ARBA00017520"/>
    </source>
</evidence>
<keyword evidence="14" id="KW-0492">Microsome</keyword>
<dbReference type="InterPro" id="IPR007173">
    <property type="entry name" value="ALO_C"/>
</dbReference>
<reference evidence="23" key="1">
    <citation type="submission" date="2025-08" db="UniProtKB">
        <authorList>
            <consortium name="RefSeq"/>
        </authorList>
    </citation>
    <scope>IDENTIFICATION</scope>
    <source>
        <tissue evidence="23">Muscle</tissue>
    </source>
</reference>
<dbReference type="PROSITE" id="PS51387">
    <property type="entry name" value="FAD_PCMH"/>
    <property type="match status" value="1"/>
</dbReference>
<dbReference type="Gene3D" id="3.30.465.10">
    <property type="match status" value="1"/>
</dbReference>
<evidence type="ECO:0000256" key="19">
    <source>
        <dbReference type="ARBA" id="ARBA00048083"/>
    </source>
</evidence>
<evidence type="ECO:0000256" key="20">
    <source>
        <dbReference type="SAM" id="Phobius"/>
    </source>
</evidence>
<dbReference type="GeneID" id="109379502"/>
<comment type="subcellular location">
    <subcellularLocation>
        <location evidence="4">Endoplasmic reticulum membrane</location>
        <topology evidence="4">Single-pass membrane protein</topology>
    </subcellularLocation>
    <subcellularLocation>
        <location evidence="3">Microsome membrane</location>
        <topology evidence="3">Single-pass membrane protein</topology>
    </subcellularLocation>
</comment>
<comment type="cofactor">
    <cofactor evidence="1">
        <name>FAD</name>
        <dbReference type="ChEBI" id="CHEBI:57692"/>
    </cofactor>
</comment>
<keyword evidence="15 20" id="KW-1133">Transmembrane helix</keyword>
<evidence type="ECO:0000259" key="21">
    <source>
        <dbReference type="PROSITE" id="PS51387"/>
    </source>
</evidence>
<dbReference type="InterPro" id="IPR016169">
    <property type="entry name" value="FAD-bd_PCMH_sub2"/>
</dbReference>
<keyword evidence="17 20" id="KW-0472">Membrane</keyword>
<dbReference type="AlphaFoldDB" id="A0A8B7QSM1"/>